<evidence type="ECO:0000313" key="2">
    <source>
        <dbReference type="Proteomes" id="UP000054097"/>
    </source>
</evidence>
<dbReference type="OrthoDB" id="3264323at2759"/>
<protein>
    <submittedName>
        <fullName evidence="1">Uncharacterized protein</fullName>
    </submittedName>
</protein>
<sequence length="116" mass="12607">MPFAHADIYSATLSDYEHDERRPGQQRPSESLKIHSSQFFTLALLLFVATAIQEYHRPATSTLPDPSVVLSVTRYAVHAVSDVLSPLMLLSCAVAAAGTLCRGVELVINASMHAAR</sequence>
<proteinExistence type="predicted"/>
<dbReference type="AlphaFoldDB" id="A0A0C3B0H7"/>
<name>A0A0C3B0H7_SERVB</name>
<accession>A0A0C3B0H7</accession>
<reference evidence="1 2" key="1">
    <citation type="submission" date="2014-04" db="EMBL/GenBank/DDBJ databases">
        <authorList>
            <consortium name="DOE Joint Genome Institute"/>
            <person name="Kuo A."/>
            <person name="Zuccaro A."/>
            <person name="Kohler A."/>
            <person name="Nagy L.G."/>
            <person name="Floudas D."/>
            <person name="Copeland A."/>
            <person name="Barry K.W."/>
            <person name="Cichocki N."/>
            <person name="Veneault-Fourrey C."/>
            <person name="LaButti K."/>
            <person name="Lindquist E.A."/>
            <person name="Lipzen A."/>
            <person name="Lundell T."/>
            <person name="Morin E."/>
            <person name="Murat C."/>
            <person name="Sun H."/>
            <person name="Tunlid A."/>
            <person name="Henrissat B."/>
            <person name="Grigoriev I.V."/>
            <person name="Hibbett D.S."/>
            <person name="Martin F."/>
            <person name="Nordberg H.P."/>
            <person name="Cantor M.N."/>
            <person name="Hua S.X."/>
        </authorList>
    </citation>
    <scope>NUCLEOTIDE SEQUENCE [LARGE SCALE GENOMIC DNA]</scope>
    <source>
        <strain evidence="1 2">MAFF 305830</strain>
    </source>
</reference>
<evidence type="ECO:0000313" key="1">
    <source>
        <dbReference type="EMBL" id="KIM25036.1"/>
    </source>
</evidence>
<keyword evidence="2" id="KW-1185">Reference proteome</keyword>
<dbReference type="HOGENOM" id="CLU_2098331_0_0_1"/>
<dbReference type="Proteomes" id="UP000054097">
    <property type="component" value="Unassembled WGS sequence"/>
</dbReference>
<reference evidence="2" key="2">
    <citation type="submission" date="2015-01" db="EMBL/GenBank/DDBJ databases">
        <title>Evolutionary Origins and Diversification of the Mycorrhizal Mutualists.</title>
        <authorList>
            <consortium name="DOE Joint Genome Institute"/>
            <consortium name="Mycorrhizal Genomics Consortium"/>
            <person name="Kohler A."/>
            <person name="Kuo A."/>
            <person name="Nagy L.G."/>
            <person name="Floudas D."/>
            <person name="Copeland A."/>
            <person name="Barry K.W."/>
            <person name="Cichocki N."/>
            <person name="Veneault-Fourrey C."/>
            <person name="LaButti K."/>
            <person name="Lindquist E.A."/>
            <person name="Lipzen A."/>
            <person name="Lundell T."/>
            <person name="Morin E."/>
            <person name="Murat C."/>
            <person name="Riley R."/>
            <person name="Ohm R."/>
            <person name="Sun H."/>
            <person name="Tunlid A."/>
            <person name="Henrissat B."/>
            <person name="Grigoriev I.V."/>
            <person name="Hibbett D.S."/>
            <person name="Martin F."/>
        </authorList>
    </citation>
    <scope>NUCLEOTIDE SEQUENCE [LARGE SCALE GENOMIC DNA]</scope>
    <source>
        <strain evidence="2">MAFF 305830</strain>
    </source>
</reference>
<dbReference type="EMBL" id="KN824318">
    <property type="protein sequence ID" value="KIM25036.1"/>
    <property type="molecule type" value="Genomic_DNA"/>
</dbReference>
<organism evidence="1 2">
    <name type="scientific">Serendipita vermifera MAFF 305830</name>
    <dbReference type="NCBI Taxonomy" id="933852"/>
    <lineage>
        <taxon>Eukaryota</taxon>
        <taxon>Fungi</taxon>
        <taxon>Dikarya</taxon>
        <taxon>Basidiomycota</taxon>
        <taxon>Agaricomycotina</taxon>
        <taxon>Agaricomycetes</taxon>
        <taxon>Sebacinales</taxon>
        <taxon>Serendipitaceae</taxon>
        <taxon>Serendipita</taxon>
    </lineage>
</organism>
<gene>
    <name evidence="1" type="ORF">M408DRAFT_331496</name>
</gene>